<proteinExistence type="predicted"/>
<comment type="caution">
    <text evidence="1">The sequence shown here is derived from an EMBL/GenBank/DDBJ whole genome shotgun (WGS) entry which is preliminary data.</text>
</comment>
<keyword evidence="2" id="KW-1185">Reference proteome</keyword>
<evidence type="ECO:0000313" key="2">
    <source>
        <dbReference type="Proteomes" id="UP001244563"/>
    </source>
</evidence>
<sequence length="46" mass="5580">MQKRPEEMRFYKSSDAPKDRTLFNGQLLDQRREDVFVVLHQMGLIR</sequence>
<dbReference type="RefSeq" id="WP_018778497.1">
    <property type="nucleotide sequence ID" value="NZ_BDDW01000004.1"/>
</dbReference>
<accession>A0ABT9TQN5</accession>
<name>A0ABT9TQN5_PAENI</name>
<gene>
    <name evidence="1" type="ORF">J2T10_002445</name>
</gene>
<organism evidence="1 2">
    <name type="scientific">Paenarthrobacter nicotinovorans</name>
    <name type="common">Arthrobacter nicotinovorans</name>
    <dbReference type="NCBI Taxonomy" id="29320"/>
    <lineage>
        <taxon>Bacteria</taxon>
        <taxon>Bacillati</taxon>
        <taxon>Actinomycetota</taxon>
        <taxon>Actinomycetes</taxon>
        <taxon>Micrococcales</taxon>
        <taxon>Micrococcaceae</taxon>
        <taxon>Paenarthrobacter</taxon>
    </lineage>
</organism>
<dbReference type="EMBL" id="JAUSSW010000006">
    <property type="protein sequence ID" value="MDQ0102792.1"/>
    <property type="molecule type" value="Genomic_DNA"/>
</dbReference>
<protein>
    <submittedName>
        <fullName evidence="1">Uncharacterized protein</fullName>
    </submittedName>
</protein>
<evidence type="ECO:0000313" key="1">
    <source>
        <dbReference type="EMBL" id="MDQ0102792.1"/>
    </source>
</evidence>
<reference evidence="1 2" key="1">
    <citation type="submission" date="2023-07" db="EMBL/GenBank/DDBJ databases">
        <title>Sorghum-associated microbial communities from plants grown in Nebraska, USA.</title>
        <authorList>
            <person name="Schachtman D."/>
        </authorList>
    </citation>
    <scope>NUCLEOTIDE SEQUENCE [LARGE SCALE GENOMIC DNA]</scope>
    <source>
        <strain evidence="1 2">CC523</strain>
    </source>
</reference>
<dbReference type="Proteomes" id="UP001244563">
    <property type="component" value="Unassembled WGS sequence"/>
</dbReference>